<feature type="compositionally biased region" description="Polar residues" evidence="1">
    <location>
        <begin position="1"/>
        <end position="12"/>
    </location>
</feature>
<evidence type="ECO:0000256" key="1">
    <source>
        <dbReference type="SAM" id="MobiDB-lite"/>
    </source>
</evidence>
<gene>
    <name evidence="2" type="ORF">AAG570_007891</name>
</gene>
<evidence type="ECO:0000313" key="2">
    <source>
        <dbReference type="EMBL" id="KAL1110360.1"/>
    </source>
</evidence>
<sequence length="173" mass="19483">MPQRKATSTLSPSLPHLRKPKNSLSLVKRRDITMVTNILKQRLQVKFAKYELYTPDLFVKSQKSRIPNSIKCLVNIEENFAQGRRRLNVLYGDLRAKEGKVGGSQGKRRTINSSDKVVIREVFYGGDVVSPKKFLNPMRVGRIGAKEGICPIWPYRNDEMGTGQDGILIPNGG</sequence>
<reference evidence="2 3" key="1">
    <citation type="submission" date="2024-07" db="EMBL/GenBank/DDBJ databases">
        <title>Chromosome-level genome assembly of the water stick insect Ranatra chinensis (Heteroptera: Nepidae).</title>
        <authorList>
            <person name="Liu X."/>
        </authorList>
    </citation>
    <scope>NUCLEOTIDE SEQUENCE [LARGE SCALE GENOMIC DNA]</scope>
    <source>
        <strain evidence="2">Cailab_2021Rc</strain>
        <tissue evidence="2">Muscle</tissue>
    </source>
</reference>
<proteinExistence type="predicted"/>
<dbReference type="Proteomes" id="UP001558652">
    <property type="component" value="Unassembled WGS sequence"/>
</dbReference>
<organism evidence="2 3">
    <name type="scientific">Ranatra chinensis</name>
    <dbReference type="NCBI Taxonomy" id="642074"/>
    <lineage>
        <taxon>Eukaryota</taxon>
        <taxon>Metazoa</taxon>
        <taxon>Ecdysozoa</taxon>
        <taxon>Arthropoda</taxon>
        <taxon>Hexapoda</taxon>
        <taxon>Insecta</taxon>
        <taxon>Pterygota</taxon>
        <taxon>Neoptera</taxon>
        <taxon>Paraneoptera</taxon>
        <taxon>Hemiptera</taxon>
        <taxon>Heteroptera</taxon>
        <taxon>Panheteroptera</taxon>
        <taxon>Nepomorpha</taxon>
        <taxon>Nepidae</taxon>
        <taxon>Ranatrinae</taxon>
        <taxon>Ranatra</taxon>
    </lineage>
</organism>
<dbReference type="EMBL" id="JBFDAA010000022">
    <property type="protein sequence ID" value="KAL1110360.1"/>
    <property type="molecule type" value="Genomic_DNA"/>
</dbReference>
<name>A0ABD0YH02_9HEMI</name>
<evidence type="ECO:0000313" key="3">
    <source>
        <dbReference type="Proteomes" id="UP001558652"/>
    </source>
</evidence>
<protein>
    <submittedName>
        <fullName evidence="2">Uncharacterized protein</fullName>
    </submittedName>
</protein>
<feature type="region of interest" description="Disordered" evidence="1">
    <location>
        <begin position="1"/>
        <end position="22"/>
    </location>
</feature>
<accession>A0ABD0YH02</accession>
<dbReference type="AlphaFoldDB" id="A0ABD0YH02"/>
<comment type="caution">
    <text evidence="2">The sequence shown here is derived from an EMBL/GenBank/DDBJ whole genome shotgun (WGS) entry which is preliminary data.</text>
</comment>
<keyword evidence="3" id="KW-1185">Reference proteome</keyword>